<dbReference type="Pfam" id="PF13527">
    <property type="entry name" value="Acetyltransf_9"/>
    <property type="match status" value="1"/>
</dbReference>
<accession>A0A412TM17</accession>
<proteinExistence type="predicted"/>
<keyword evidence="2" id="KW-0808">Transferase</keyword>
<dbReference type="CDD" id="cd04301">
    <property type="entry name" value="NAT_SF"/>
    <property type="match status" value="1"/>
</dbReference>
<feature type="domain" description="N-acetyltransferase" evidence="1">
    <location>
        <begin position="7"/>
        <end position="164"/>
    </location>
</feature>
<organism evidence="2 3">
    <name type="scientific">Odoribacter splanchnicus</name>
    <dbReference type="NCBI Taxonomy" id="28118"/>
    <lineage>
        <taxon>Bacteria</taxon>
        <taxon>Pseudomonadati</taxon>
        <taxon>Bacteroidota</taxon>
        <taxon>Bacteroidia</taxon>
        <taxon>Bacteroidales</taxon>
        <taxon>Odoribacteraceae</taxon>
        <taxon>Odoribacter</taxon>
    </lineage>
</organism>
<evidence type="ECO:0000313" key="2">
    <source>
        <dbReference type="EMBL" id="RGU54833.1"/>
    </source>
</evidence>
<evidence type="ECO:0000313" key="3">
    <source>
        <dbReference type="Proteomes" id="UP000284243"/>
    </source>
</evidence>
<dbReference type="SUPFAM" id="SSF55729">
    <property type="entry name" value="Acyl-CoA N-acyltransferases (Nat)"/>
    <property type="match status" value="1"/>
</dbReference>
<dbReference type="InterPro" id="IPR000182">
    <property type="entry name" value="GNAT_dom"/>
</dbReference>
<dbReference type="PROSITE" id="PS51186">
    <property type="entry name" value="GNAT"/>
    <property type="match status" value="1"/>
</dbReference>
<dbReference type="Gene3D" id="3.40.630.30">
    <property type="match status" value="1"/>
</dbReference>
<sequence length="179" mass="19797">MKNKSSFTVRQEREAEFPAIYELIRTAFATAEVSDGDEQDFANRLRIHGNYIPELVLVAECQGKLIGHIMLTRTVVTQDDGTPYEALMIAPLSVVLDYRNQGVGSALLKEGLRLAQSMGYRAAFLCGNPAYYGRFGFKAIGEYGIRQAGLPEELAPYFMVHELIPGSLKSVHGTIDLHA</sequence>
<dbReference type="RefSeq" id="WP_113028369.1">
    <property type="nucleotide sequence ID" value="NZ_QRYC01000025.1"/>
</dbReference>
<name>A0A412TM17_9BACT</name>
<gene>
    <name evidence="2" type="ORF">DWW57_14705</name>
</gene>
<protein>
    <submittedName>
        <fullName evidence="2">N-acetyltransferase</fullName>
    </submittedName>
</protein>
<comment type="caution">
    <text evidence="2">The sequence shown here is derived from an EMBL/GenBank/DDBJ whole genome shotgun (WGS) entry which is preliminary data.</text>
</comment>
<dbReference type="AlphaFoldDB" id="A0A412TM17"/>
<dbReference type="InterPro" id="IPR016181">
    <property type="entry name" value="Acyl_CoA_acyltransferase"/>
</dbReference>
<dbReference type="EMBL" id="QRYC01000025">
    <property type="protein sequence ID" value="RGU54833.1"/>
    <property type="molecule type" value="Genomic_DNA"/>
</dbReference>
<evidence type="ECO:0000259" key="1">
    <source>
        <dbReference type="PROSITE" id="PS51186"/>
    </source>
</evidence>
<reference evidence="2 3" key="1">
    <citation type="submission" date="2018-08" db="EMBL/GenBank/DDBJ databases">
        <title>A genome reference for cultivated species of the human gut microbiota.</title>
        <authorList>
            <person name="Zou Y."/>
            <person name="Xue W."/>
            <person name="Luo G."/>
        </authorList>
    </citation>
    <scope>NUCLEOTIDE SEQUENCE [LARGE SCALE GENOMIC DNA]</scope>
    <source>
        <strain evidence="2 3">AF16-14</strain>
    </source>
</reference>
<dbReference type="GO" id="GO:0016747">
    <property type="term" value="F:acyltransferase activity, transferring groups other than amino-acyl groups"/>
    <property type="evidence" value="ECO:0007669"/>
    <property type="project" value="InterPro"/>
</dbReference>
<dbReference type="Proteomes" id="UP000284243">
    <property type="component" value="Unassembled WGS sequence"/>
</dbReference>